<sequence>MAILVWGSMNEQSHKTLHWVDMMRIAESKIRSVCIYLPELYKMSDVDGQKENAVENLIYELEIEGMYSPISIAKELCIREMFIYETSSHINMPTVNNTHSEDDQASGLKMLYISNQINTLKEGKKKKVWKNNEKYGKNRKTAF</sequence>
<organism evidence="1 2">
    <name type="scientific">Tegillarca granosa</name>
    <name type="common">Malaysian cockle</name>
    <name type="synonym">Anadara granosa</name>
    <dbReference type="NCBI Taxonomy" id="220873"/>
    <lineage>
        <taxon>Eukaryota</taxon>
        <taxon>Metazoa</taxon>
        <taxon>Spiralia</taxon>
        <taxon>Lophotrochozoa</taxon>
        <taxon>Mollusca</taxon>
        <taxon>Bivalvia</taxon>
        <taxon>Autobranchia</taxon>
        <taxon>Pteriomorphia</taxon>
        <taxon>Arcoida</taxon>
        <taxon>Arcoidea</taxon>
        <taxon>Arcidae</taxon>
        <taxon>Tegillarca</taxon>
    </lineage>
</organism>
<protein>
    <submittedName>
        <fullName evidence="1">Uncharacterized protein</fullName>
    </submittedName>
</protein>
<evidence type="ECO:0000313" key="2">
    <source>
        <dbReference type="Proteomes" id="UP001217089"/>
    </source>
</evidence>
<keyword evidence="2" id="KW-1185">Reference proteome</keyword>
<reference evidence="1 2" key="1">
    <citation type="submission" date="2022-12" db="EMBL/GenBank/DDBJ databases">
        <title>Chromosome-level genome of Tegillarca granosa.</title>
        <authorList>
            <person name="Kim J."/>
        </authorList>
    </citation>
    <scope>NUCLEOTIDE SEQUENCE [LARGE SCALE GENOMIC DNA]</scope>
    <source>
        <strain evidence="1">Teg-2019</strain>
        <tissue evidence="1">Adductor muscle</tissue>
    </source>
</reference>
<evidence type="ECO:0000313" key="1">
    <source>
        <dbReference type="EMBL" id="KAJ8300279.1"/>
    </source>
</evidence>
<dbReference type="Proteomes" id="UP001217089">
    <property type="component" value="Unassembled WGS sequence"/>
</dbReference>
<gene>
    <name evidence="1" type="ORF">KUTeg_021798</name>
</gene>
<comment type="caution">
    <text evidence="1">The sequence shown here is derived from an EMBL/GenBank/DDBJ whole genome shotgun (WGS) entry which is preliminary data.</text>
</comment>
<accession>A0ABQ9E4M6</accession>
<dbReference type="EMBL" id="JARBDR010000919">
    <property type="protein sequence ID" value="KAJ8300279.1"/>
    <property type="molecule type" value="Genomic_DNA"/>
</dbReference>
<proteinExistence type="predicted"/>
<name>A0ABQ9E4M6_TEGGR</name>